<dbReference type="EMBL" id="CAAE01013708">
    <property type="protein sequence ID" value="CAF95197.1"/>
    <property type="molecule type" value="Genomic_DNA"/>
</dbReference>
<comment type="caution">
    <text evidence="8">The sequence shown here is derived from an EMBL/GenBank/DDBJ whole genome shotgun (WGS) entry which is preliminary data.</text>
</comment>
<keyword evidence="4" id="KW-0337">GPI-anchor biosynthesis</keyword>
<evidence type="ECO:0000256" key="7">
    <source>
        <dbReference type="ARBA" id="ARBA00023136"/>
    </source>
</evidence>
<dbReference type="UniPathway" id="UPA00196"/>
<gene>
    <name evidence="8" type="ORF">GSTENG00011746001</name>
</gene>
<proteinExistence type="inferred from homology"/>
<dbReference type="GO" id="GO:0000506">
    <property type="term" value="C:glycosylphosphatidylinositol-N-acetylglucosaminyltransferase (GPI-GnT) complex"/>
    <property type="evidence" value="ECO:0007669"/>
    <property type="project" value="TreeGrafter"/>
</dbReference>
<keyword evidence="7" id="KW-0472">Membrane</keyword>
<dbReference type="PANTHER" id="PTHR12982:SF0">
    <property type="entry name" value="PHOSPHATIDYLINOSITOL N-ACETYLGLUCOSAMINYLTRANSFERASE SUBUNIT C"/>
    <property type="match status" value="1"/>
</dbReference>
<comment type="subcellular location">
    <subcellularLocation>
        <location evidence="1">Membrane</location>
        <topology evidence="1">Multi-pass membrane protein</topology>
    </subcellularLocation>
</comment>
<dbReference type="GO" id="GO:0006506">
    <property type="term" value="P:GPI anchor biosynthetic process"/>
    <property type="evidence" value="ECO:0007669"/>
    <property type="project" value="UniProtKB-UniPathway"/>
</dbReference>
<name>Q4SVY5_TETNG</name>
<dbReference type="Pfam" id="PF06432">
    <property type="entry name" value="GPI2"/>
    <property type="match status" value="1"/>
</dbReference>
<organism evidence="8">
    <name type="scientific">Tetraodon nigroviridis</name>
    <name type="common">Spotted green pufferfish</name>
    <name type="synonym">Chelonodon nigroviridis</name>
    <dbReference type="NCBI Taxonomy" id="99883"/>
    <lineage>
        <taxon>Eukaryota</taxon>
        <taxon>Metazoa</taxon>
        <taxon>Chordata</taxon>
        <taxon>Craniata</taxon>
        <taxon>Vertebrata</taxon>
        <taxon>Euteleostomi</taxon>
        <taxon>Actinopterygii</taxon>
        <taxon>Neopterygii</taxon>
        <taxon>Teleostei</taxon>
        <taxon>Neoteleostei</taxon>
        <taxon>Acanthomorphata</taxon>
        <taxon>Eupercaria</taxon>
        <taxon>Tetraodontiformes</taxon>
        <taxon>Tetradontoidea</taxon>
        <taxon>Tetraodontidae</taxon>
        <taxon>Tetraodon</taxon>
    </lineage>
</organism>
<dbReference type="PANTHER" id="PTHR12982">
    <property type="entry name" value="PHOSPHATIDYLINOSITOL GLYCAN, CLASS C"/>
    <property type="match status" value="1"/>
</dbReference>
<dbReference type="AlphaFoldDB" id="Q4SVY5"/>
<keyword evidence="6" id="KW-1133">Transmembrane helix</keyword>
<reference evidence="8" key="2">
    <citation type="submission" date="2004-02" db="EMBL/GenBank/DDBJ databases">
        <authorList>
            <consortium name="Genoscope"/>
            <consortium name="Whitehead Institute Centre for Genome Research"/>
        </authorList>
    </citation>
    <scope>NUCLEOTIDE SEQUENCE</scope>
</reference>
<evidence type="ECO:0000256" key="6">
    <source>
        <dbReference type="ARBA" id="ARBA00022989"/>
    </source>
</evidence>
<dbReference type="OrthoDB" id="196709at2759"/>
<evidence type="ECO:0000256" key="3">
    <source>
        <dbReference type="ARBA" id="ARBA00008321"/>
    </source>
</evidence>
<dbReference type="InterPro" id="IPR009450">
    <property type="entry name" value="Plno_GlcNAc_GPI2"/>
</dbReference>
<dbReference type="PIRSF" id="PIRSF016104">
    <property type="entry name" value="GPI2"/>
    <property type="match status" value="1"/>
</dbReference>
<evidence type="ECO:0000256" key="1">
    <source>
        <dbReference type="ARBA" id="ARBA00004141"/>
    </source>
</evidence>
<dbReference type="KEGG" id="tng:GSTEN00011746G001"/>
<evidence type="ECO:0000313" key="8">
    <source>
        <dbReference type="EMBL" id="CAF95197.1"/>
    </source>
</evidence>
<sequence>MGPDGAAGQPVTWRKVLWEHQPFPDNYVDRRFLAELRRNEGIRQYRYWAVVKEAGFVGQQLSCVAVFITLWLYMEQGLLSPERLLWTCLVCTLLGYGLHQSLTPPAESGCELRTRLADLQSATIFLSFTFGFSPVLKTLTESVSTDTVYAIVCRDAAGSPGVLPLRPPVPARQPLPQRRPVRLGVPGLQVTGGAAHFRHAQLRPARLRSVAVSAAEVEGEHTDPVRWVVRGSVCRRGRRSGVPVARGSCAASAGPGDRHALLPPATRLAAETQRQHPGTLG</sequence>
<accession>Q4SVY5</accession>
<protein>
    <submittedName>
        <fullName evidence="8">(spotted green pufferfish) hypothetical protein</fullName>
    </submittedName>
</protein>
<reference evidence="8" key="1">
    <citation type="journal article" date="2004" name="Nature">
        <title>Genome duplication in the teleost fish Tetraodon nigroviridis reveals the early vertebrate proto-karyotype.</title>
        <authorList>
            <person name="Jaillon O."/>
            <person name="Aury J.-M."/>
            <person name="Brunet F."/>
            <person name="Petit J.-L."/>
            <person name="Stange-Thomann N."/>
            <person name="Mauceli E."/>
            <person name="Bouneau L."/>
            <person name="Fischer C."/>
            <person name="Ozouf-Costaz C."/>
            <person name="Bernot A."/>
            <person name="Nicaud S."/>
            <person name="Jaffe D."/>
            <person name="Fisher S."/>
            <person name="Lutfalla G."/>
            <person name="Dossat C."/>
            <person name="Segurens B."/>
            <person name="Dasilva C."/>
            <person name="Salanoubat M."/>
            <person name="Levy M."/>
            <person name="Boudet N."/>
            <person name="Castellano S."/>
            <person name="Anthouard V."/>
            <person name="Jubin C."/>
            <person name="Castelli V."/>
            <person name="Katinka M."/>
            <person name="Vacherie B."/>
            <person name="Biemont C."/>
            <person name="Skalli Z."/>
            <person name="Cattolico L."/>
            <person name="Poulain J."/>
            <person name="De Berardinis V."/>
            <person name="Cruaud C."/>
            <person name="Duprat S."/>
            <person name="Brottier P."/>
            <person name="Coutanceau J.-P."/>
            <person name="Gouzy J."/>
            <person name="Parra G."/>
            <person name="Lardier G."/>
            <person name="Chapple C."/>
            <person name="McKernan K.J."/>
            <person name="McEwan P."/>
            <person name="Bosak S."/>
            <person name="Kellis M."/>
            <person name="Volff J.-N."/>
            <person name="Guigo R."/>
            <person name="Zody M.C."/>
            <person name="Mesirov J."/>
            <person name="Lindblad-Toh K."/>
            <person name="Birren B."/>
            <person name="Nusbaum C."/>
            <person name="Kahn D."/>
            <person name="Robinson-Rechavi M."/>
            <person name="Laudet V."/>
            <person name="Schachter V."/>
            <person name="Quetier F."/>
            <person name="Saurin W."/>
            <person name="Scarpelli C."/>
            <person name="Wincker P."/>
            <person name="Lander E.S."/>
            <person name="Weissenbach J."/>
            <person name="Roest Crollius H."/>
        </authorList>
    </citation>
    <scope>NUCLEOTIDE SEQUENCE [LARGE SCALE GENOMIC DNA]</scope>
</reference>
<comment type="pathway">
    <text evidence="2">Glycolipid biosynthesis; glycosylphosphatidylinositol-anchor biosynthesis.</text>
</comment>
<evidence type="ECO:0000256" key="4">
    <source>
        <dbReference type="ARBA" id="ARBA00022502"/>
    </source>
</evidence>
<evidence type="ECO:0000256" key="2">
    <source>
        <dbReference type="ARBA" id="ARBA00004687"/>
    </source>
</evidence>
<keyword evidence="5" id="KW-0812">Transmembrane</keyword>
<comment type="similarity">
    <text evidence="3">Belongs to the PIGC family.</text>
</comment>
<evidence type="ECO:0000256" key="5">
    <source>
        <dbReference type="ARBA" id="ARBA00022692"/>
    </source>
</evidence>